<sequence>MSGSRLVLGLAVLLVGCQTNAPWPVVETPAAPAAPLLVDAGQLMADVTALADDAYEGRRAGTEGGYRAADYVERRFREVGLEGAFEGQFRQPVVLPQGGEGVNVVGQISGTVFPQQALLVTAHFDHLGVRAGQVYNGADDNASGVATLLAVAEAFRADPPEHTVVVAALDAEEMGLVGAQALAEAPPVPLGAVLAVVNLDMVSRGPLWVAGVAHYPHLGALLRDAGLDLRFGHDTGQGTDNWTGASDHAVFHRLGVPFVYFGVEDHADYHEPTDDAARIDPATFGRAADAILRAARVLDGSHAELVAGR</sequence>
<feature type="chain" id="PRO_5012695926" description="Peptidase M28 domain-containing protein" evidence="1">
    <location>
        <begin position="22"/>
        <end position="309"/>
    </location>
</feature>
<dbReference type="PROSITE" id="PS51257">
    <property type="entry name" value="PROKAR_LIPOPROTEIN"/>
    <property type="match status" value="1"/>
</dbReference>
<name>A0A271IZU5_9BACT</name>
<organism evidence="3 4">
    <name type="scientific">Rubrivirga marina</name>
    <dbReference type="NCBI Taxonomy" id="1196024"/>
    <lineage>
        <taxon>Bacteria</taxon>
        <taxon>Pseudomonadati</taxon>
        <taxon>Rhodothermota</taxon>
        <taxon>Rhodothermia</taxon>
        <taxon>Rhodothermales</taxon>
        <taxon>Rubricoccaceae</taxon>
        <taxon>Rubrivirga</taxon>
    </lineage>
</organism>
<comment type="caution">
    <text evidence="3">The sequence shown here is derived from an EMBL/GenBank/DDBJ whole genome shotgun (WGS) entry which is preliminary data.</text>
</comment>
<dbReference type="Gene3D" id="3.40.630.10">
    <property type="entry name" value="Zn peptidases"/>
    <property type="match status" value="1"/>
</dbReference>
<evidence type="ECO:0000259" key="2">
    <source>
        <dbReference type="Pfam" id="PF04389"/>
    </source>
</evidence>
<evidence type="ECO:0000256" key="1">
    <source>
        <dbReference type="SAM" id="SignalP"/>
    </source>
</evidence>
<dbReference type="InterPro" id="IPR045175">
    <property type="entry name" value="M28_fam"/>
</dbReference>
<keyword evidence="4" id="KW-1185">Reference proteome</keyword>
<dbReference type="Proteomes" id="UP000216339">
    <property type="component" value="Unassembled WGS sequence"/>
</dbReference>
<feature type="domain" description="Peptidase M28" evidence="2">
    <location>
        <begin position="103"/>
        <end position="293"/>
    </location>
</feature>
<dbReference type="EMBL" id="MQWD01000001">
    <property type="protein sequence ID" value="PAP76766.1"/>
    <property type="molecule type" value="Genomic_DNA"/>
</dbReference>
<dbReference type="OrthoDB" id="9764939at2"/>
<dbReference type="GO" id="GO:0006508">
    <property type="term" value="P:proteolysis"/>
    <property type="evidence" value="ECO:0007669"/>
    <property type="project" value="InterPro"/>
</dbReference>
<reference evidence="3 4" key="1">
    <citation type="submission" date="2016-11" db="EMBL/GenBank/DDBJ databases">
        <title>Study of marine rhodopsin-containing bacteria.</title>
        <authorList>
            <person name="Yoshizawa S."/>
            <person name="Kumagai Y."/>
            <person name="Kogure K."/>
        </authorList>
    </citation>
    <scope>NUCLEOTIDE SEQUENCE [LARGE SCALE GENOMIC DNA]</scope>
    <source>
        <strain evidence="3 4">SAORIC-28</strain>
    </source>
</reference>
<feature type="signal peptide" evidence="1">
    <location>
        <begin position="1"/>
        <end position="21"/>
    </location>
</feature>
<keyword evidence="1" id="KW-0732">Signal</keyword>
<dbReference type="Pfam" id="PF04389">
    <property type="entry name" value="Peptidase_M28"/>
    <property type="match status" value="1"/>
</dbReference>
<dbReference type="InterPro" id="IPR007484">
    <property type="entry name" value="Peptidase_M28"/>
</dbReference>
<evidence type="ECO:0000313" key="3">
    <source>
        <dbReference type="EMBL" id="PAP76766.1"/>
    </source>
</evidence>
<dbReference type="PANTHER" id="PTHR12147:SF26">
    <property type="entry name" value="PEPTIDASE M28 DOMAIN-CONTAINING PROTEIN"/>
    <property type="match status" value="1"/>
</dbReference>
<dbReference type="GO" id="GO:0008235">
    <property type="term" value="F:metalloexopeptidase activity"/>
    <property type="evidence" value="ECO:0007669"/>
    <property type="project" value="InterPro"/>
</dbReference>
<dbReference type="AlphaFoldDB" id="A0A271IZU5"/>
<proteinExistence type="predicted"/>
<dbReference type="PANTHER" id="PTHR12147">
    <property type="entry name" value="METALLOPEPTIDASE M28 FAMILY MEMBER"/>
    <property type="match status" value="1"/>
</dbReference>
<accession>A0A271IZU5</accession>
<protein>
    <recommendedName>
        <fullName evidence="2">Peptidase M28 domain-containing protein</fullName>
    </recommendedName>
</protein>
<dbReference type="RefSeq" id="WP_095510432.1">
    <property type="nucleotide sequence ID" value="NZ_MQWD01000001.1"/>
</dbReference>
<dbReference type="SUPFAM" id="SSF53187">
    <property type="entry name" value="Zn-dependent exopeptidases"/>
    <property type="match status" value="1"/>
</dbReference>
<gene>
    <name evidence="3" type="ORF">BSZ37_10135</name>
</gene>
<evidence type="ECO:0000313" key="4">
    <source>
        <dbReference type="Proteomes" id="UP000216339"/>
    </source>
</evidence>